<dbReference type="AlphaFoldDB" id="A0A0B7A986"/>
<evidence type="ECO:0000313" key="1">
    <source>
        <dbReference type="EMBL" id="CEK77544.1"/>
    </source>
</evidence>
<dbReference type="EMBL" id="HACG01030679">
    <property type="protein sequence ID" value="CEK77544.1"/>
    <property type="molecule type" value="Transcribed_RNA"/>
</dbReference>
<reference evidence="1" key="1">
    <citation type="submission" date="2014-12" db="EMBL/GenBank/DDBJ databases">
        <title>Insight into the proteome of Arion vulgaris.</title>
        <authorList>
            <person name="Aradska J."/>
            <person name="Bulat T."/>
            <person name="Smidak R."/>
            <person name="Sarate P."/>
            <person name="Gangsoo J."/>
            <person name="Sialana F."/>
            <person name="Bilban M."/>
            <person name="Lubec G."/>
        </authorList>
    </citation>
    <scope>NUCLEOTIDE SEQUENCE</scope>
    <source>
        <tissue evidence="1">Skin</tissue>
    </source>
</reference>
<feature type="non-terminal residue" evidence="1">
    <location>
        <position position="1"/>
    </location>
</feature>
<organism evidence="1">
    <name type="scientific">Arion vulgaris</name>
    <dbReference type="NCBI Taxonomy" id="1028688"/>
    <lineage>
        <taxon>Eukaryota</taxon>
        <taxon>Metazoa</taxon>
        <taxon>Spiralia</taxon>
        <taxon>Lophotrochozoa</taxon>
        <taxon>Mollusca</taxon>
        <taxon>Gastropoda</taxon>
        <taxon>Heterobranchia</taxon>
        <taxon>Euthyneura</taxon>
        <taxon>Panpulmonata</taxon>
        <taxon>Eupulmonata</taxon>
        <taxon>Stylommatophora</taxon>
        <taxon>Helicina</taxon>
        <taxon>Arionoidea</taxon>
        <taxon>Arionidae</taxon>
        <taxon>Arion</taxon>
    </lineage>
</organism>
<sequence length="49" mass="5636">GKTGLEKRENNGGSYCLWGDVLDFRINSEACNDRNRRNELCLEELMKTS</sequence>
<accession>A0A0B7A986</accession>
<name>A0A0B7A986_9EUPU</name>
<protein>
    <submittedName>
        <fullName evidence="1">Uncharacterized protein</fullName>
    </submittedName>
</protein>
<gene>
    <name evidence="1" type="primary">ORF105401</name>
</gene>
<proteinExistence type="predicted"/>